<feature type="domain" description="N-acetyltransferase" evidence="1">
    <location>
        <begin position="102"/>
        <end position="256"/>
    </location>
</feature>
<dbReference type="AlphaFoldDB" id="A0A8H7Y4C3"/>
<reference evidence="2" key="1">
    <citation type="submission" date="2021-02" db="EMBL/GenBank/DDBJ databases">
        <title>Psilocybe cubensis genome.</title>
        <authorList>
            <person name="Mckernan K.J."/>
            <person name="Crawford S."/>
            <person name="Trippe A."/>
            <person name="Kane L.T."/>
            <person name="Mclaughlin S."/>
        </authorList>
    </citation>
    <scope>NUCLEOTIDE SEQUENCE [LARGE SCALE GENOMIC DNA]</scope>
    <source>
        <strain evidence="2">MGC-MH-2018</strain>
    </source>
</reference>
<evidence type="ECO:0000313" key="2">
    <source>
        <dbReference type="EMBL" id="KAG5173515.1"/>
    </source>
</evidence>
<proteinExistence type="predicted"/>
<dbReference type="Gene3D" id="3.40.630.30">
    <property type="match status" value="1"/>
</dbReference>
<evidence type="ECO:0000259" key="1">
    <source>
        <dbReference type="PROSITE" id="PS51186"/>
    </source>
</evidence>
<dbReference type="InterPro" id="IPR016181">
    <property type="entry name" value="Acyl_CoA_acyltransferase"/>
</dbReference>
<name>A0A8H7Y4C3_PSICU</name>
<dbReference type="EMBL" id="JAFIQS010000001">
    <property type="protein sequence ID" value="KAG5173515.1"/>
    <property type="molecule type" value="Genomic_DNA"/>
</dbReference>
<gene>
    <name evidence="2" type="ORF">JR316_000172</name>
</gene>
<dbReference type="SUPFAM" id="SSF55729">
    <property type="entry name" value="Acyl-CoA N-acyltransferases (Nat)"/>
    <property type="match status" value="1"/>
</dbReference>
<protein>
    <recommendedName>
        <fullName evidence="1">N-acetyltransferase domain-containing protein</fullName>
    </recommendedName>
</protein>
<dbReference type="InterPro" id="IPR000182">
    <property type="entry name" value="GNAT_dom"/>
</dbReference>
<dbReference type="GO" id="GO:0016747">
    <property type="term" value="F:acyltransferase activity, transferring groups other than amino-acyl groups"/>
    <property type="evidence" value="ECO:0007669"/>
    <property type="project" value="InterPro"/>
</dbReference>
<organism evidence="2">
    <name type="scientific">Psilocybe cubensis</name>
    <name type="common">Psychedelic mushroom</name>
    <name type="synonym">Stropharia cubensis</name>
    <dbReference type="NCBI Taxonomy" id="181762"/>
    <lineage>
        <taxon>Eukaryota</taxon>
        <taxon>Fungi</taxon>
        <taxon>Dikarya</taxon>
        <taxon>Basidiomycota</taxon>
        <taxon>Agaricomycotina</taxon>
        <taxon>Agaricomycetes</taxon>
        <taxon>Agaricomycetidae</taxon>
        <taxon>Agaricales</taxon>
        <taxon>Agaricineae</taxon>
        <taxon>Strophariaceae</taxon>
        <taxon>Psilocybe</taxon>
    </lineage>
</organism>
<accession>A0A8H7Y4C3</accession>
<comment type="caution">
    <text evidence="2">The sequence shown here is derived from an EMBL/GenBank/DDBJ whole genome shotgun (WGS) entry which is preliminary data.</text>
</comment>
<sequence>MPAFTVQRVQNPTGRKTSFLHGVIRSDSIRSSEEEINASADLFYDLMQDNQGAISLSGGDKSLMKLQALAMLRAGILAGEYYTATNKDGKLIGYTLWMPPGREIFSTEEERQLGFNEFMARLPDQGKEYFRTTFLAHFPGFVNSILGPTVGFTQDIALIVNEHGLSVYPQGKLDSWWLHMAMVDRNYQKMGITRALINLVREKASVSGDTLACSTTNDNNVPVYLALGFTHRGRKIMPSPWGDWPVHLFSLDTSLTS</sequence>
<dbReference type="PROSITE" id="PS51186">
    <property type="entry name" value="GNAT"/>
    <property type="match status" value="1"/>
</dbReference>
<dbReference type="Pfam" id="PF00583">
    <property type="entry name" value="Acetyltransf_1"/>
    <property type="match status" value="1"/>
</dbReference>